<keyword evidence="3" id="KW-0645">Protease</keyword>
<dbReference type="Pfam" id="PF02517">
    <property type="entry name" value="Rce1-like"/>
    <property type="match status" value="1"/>
</dbReference>
<evidence type="ECO:0000313" key="4">
    <source>
        <dbReference type="Proteomes" id="UP000707731"/>
    </source>
</evidence>
<feature type="transmembrane region" description="Helical" evidence="1">
    <location>
        <begin position="205"/>
        <end position="226"/>
    </location>
</feature>
<sequence>MLIAPPQPVPELTARERLGIRLEIVVVLVVTFGLQGVSAALSLIDSALSPEGVSGRTIALNASRSDQAFIDLLYQLIGVARLAGWAALGLYLLWRSGIGPRVIGFARPRMRADLPPGLALAALIGVPGLGLYLIAHASGFSVTIVPSAIDDHWWRLPVLILSACANSVAEEVLVVGYLLTRLRALGWSPNSSLLASALLRGSYHLYQGVGGGLGNVAMGLIFGRYWQRTDKLWPLVVAHAVIDAVAYLGYVALRGRVGWLP</sequence>
<keyword evidence="1" id="KW-1133">Transmembrane helix</keyword>
<dbReference type="GO" id="GO:0008237">
    <property type="term" value="F:metallopeptidase activity"/>
    <property type="evidence" value="ECO:0007669"/>
    <property type="project" value="UniProtKB-KW"/>
</dbReference>
<feature type="transmembrane region" description="Helical" evidence="1">
    <location>
        <begin position="114"/>
        <end position="134"/>
    </location>
</feature>
<gene>
    <name evidence="3" type="ORF">IU449_20190</name>
</gene>
<keyword evidence="3" id="KW-0378">Hydrolase</keyword>
<evidence type="ECO:0000256" key="1">
    <source>
        <dbReference type="SAM" id="Phobius"/>
    </source>
</evidence>
<dbReference type="InterPro" id="IPR003675">
    <property type="entry name" value="Rce1/LyrA-like_dom"/>
</dbReference>
<organism evidence="3 4">
    <name type="scientific">Nocardia higoensis</name>
    <dbReference type="NCBI Taxonomy" id="228599"/>
    <lineage>
        <taxon>Bacteria</taxon>
        <taxon>Bacillati</taxon>
        <taxon>Actinomycetota</taxon>
        <taxon>Actinomycetes</taxon>
        <taxon>Mycobacteriales</taxon>
        <taxon>Nocardiaceae</taxon>
        <taxon>Nocardia</taxon>
    </lineage>
</organism>
<accession>A0ABS0DEG0</accession>
<protein>
    <submittedName>
        <fullName evidence="3">CPBP family intramembrane metalloprotease</fullName>
    </submittedName>
</protein>
<keyword evidence="1" id="KW-0472">Membrane</keyword>
<feature type="transmembrane region" description="Helical" evidence="1">
    <location>
        <begin position="24"/>
        <end position="44"/>
    </location>
</feature>
<comment type="caution">
    <text evidence="3">The sequence shown here is derived from an EMBL/GenBank/DDBJ whole genome shotgun (WGS) entry which is preliminary data.</text>
</comment>
<reference evidence="3 4" key="1">
    <citation type="submission" date="2020-10" db="EMBL/GenBank/DDBJ databases">
        <title>Identification of Nocardia species via Next-generation sequencing and recognition of intraspecies genetic diversity.</title>
        <authorList>
            <person name="Li P."/>
            <person name="Li P."/>
            <person name="Lu B."/>
        </authorList>
    </citation>
    <scope>NUCLEOTIDE SEQUENCE [LARGE SCALE GENOMIC DNA]</scope>
    <source>
        <strain evidence="3 4">BJ06-0143</strain>
    </source>
</reference>
<name>A0ABS0DEG0_9NOCA</name>
<evidence type="ECO:0000313" key="3">
    <source>
        <dbReference type="EMBL" id="MBF6356836.1"/>
    </source>
</evidence>
<dbReference type="EMBL" id="JADLQN010000003">
    <property type="protein sequence ID" value="MBF6356836.1"/>
    <property type="molecule type" value="Genomic_DNA"/>
</dbReference>
<dbReference type="Proteomes" id="UP000707731">
    <property type="component" value="Unassembled WGS sequence"/>
</dbReference>
<feature type="domain" description="CAAX prenyl protease 2/Lysostaphin resistance protein A-like" evidence="2">
    <location>
        <begin position="153"/>
        <end position="245"/>
    </location>
</feature>
<keyword evidence="4" id="KW-1185">Reference proteome</keyword>
<keyword evidence="1" id="KW-0812">Transmembrane</keyword>
<proteinExistence type="predicted"/>
<keyword evidence="3" id="KW-0482">Metalloprotease</keyword>
<feature type="transmembrane region" description="Helical" evidence="1">
    <location>
        <begin position="232"/>
        <end position="253"/>
    </location>
</feature>
<feature type="transmembrane region" description="Helical" evidence="1">
    <location>
        <begin position="72"/>
        <end position="94"/>
    </location>
</feature>
<evidence type="ECO:0000259" key="2">
    <source>
        <dbReference type="Pfam" id="PF02517"/>
    </source>
</evidence>